<dbReference type="PANTHER" id="PTHR30483:SF6">
    <property type="entry name" value="PERIPLASMIC BINDING PROTEIN OF ABC TRANSPORTER FOR NATURAL AMINO ACIDS"/>
    <property type="match status" value="1"/>
</dbReference>
<keyword evidence="4" id="KW-0029">Amino-acid transport</keyword>
<keyword evidence="2" id="KW-0813">Transport</keyword>
<evidence type="ECO:0000256" key="3">
    <source>
        <dbReference type="ARBA" id="ARBA00022729"/>
    </source>
</evidence>
<dbReference type="Proteomes" id="UP000184226">
    <property type="component" value="Unassembled WGS sequence"/>
</dbReference>
<evidence type="ECO:0000259" key="6">
    <source>
        <dbReference type="Pfam" id="PF13458"/>
    </source>
</evidence>
<dbReference type="PANTHER" id="PTHR30483">
    <property type="entry name" value="LEUCINE-SPECIFIC-BINDING PROTEIN"/>
    <property type="match status" value="1"/>
</dbReference>
<reference evidence="7 8" key="1">
    <citation type="submission" date="2016-11" db="EMBL/GenBank/DDBJ databases">
        <authorList>
            <person name="Jaros S."/>
            <person name="Januszkiewicz K."/>
            <person name="Wedrychowicz H."/>
        </authorList>
    </citation>
    <scope>NUCLEOTIDE SEQUENCE [LARGE SCALE GENOMIC DNA]</scope>
    <source>
        <strain evidence="7 8">CGMCC 1.10190</strain>
    </source>
</reference>
<evidence type="ECO:0000256" key="1">
    <source>
        <dbReference type="ARBA" id="ARBA00010062"/>
    </source>
</evidence>
<evidence type="ECO:0000256" key="2">
    <source>
        <dbReference type="ARBA" id="ARBA00022448"/>
    </source>
</evidence>
<dbReference type="OrthoDB" id="5289062at2"/>
<protein>
    <submittedName>
        <fullName evidence="7">Branched-chain amino acid transport system substrate-binding protein</fullName>
    </submittedName>
</protein>
<dbReference type="InterPro" id="IPR051010">
    <property type="entry name" value="BCAA_transport"/>
</dbReference>
<organism evidence="7 8">
    <name type="scientific">Pollutimonas bauzanensis</name>
    <dbReference type="NCBI Taxonomy" id="658167"/>
    <lineage>
        <taxon>Bacteria</taxon>
        <taxon>Pseudomonadati</taxon>
        <taxon>Pseudomonadota</taxon>
        <taxon>Betaproteobacteria</taxon>
        <taxon>Burkholderiales</taxon>
        <taxon>Alcaligenaceae</taxon>
        <taxon>Pollutimonas</taxon>
    </lineage>
</organism>
<dbReference type="GO" id="GO:0006865">
    <property type="term" value="P:amino acid transport"/>
    <property type="evidence" value="ECO:0007669"/>
    <property type="project" value="UniProtKB-KW"/>
</dbReference>
<evidence type="ECO:0000313" key="7">
    <source>
        <dbReference type="EMBL" id="SHH06192.1"/>
    </source>
</evidence>
<dbReference type="InterPro" id="IPR028081">
    <property type="entry name" value="Leu-bd"/>
</dbReference>
<sequence>MKTKITIGLLASLAATLSVSAQEAGTLKIGALVTLSGAGAAWGQGMRNAAEIAAAQVNEKGGLEVGGKKYKVSVVAYDDKYQANEAVTVANRLVFEDKVQYIIGPVGSAPVLAIQPITEKNKVIVITLGFTSRALEKDKPFTFRPNVTTAEVSQPQIDWLVKTQGIKKVGALFPNDETGQQIAKDLRAAYKHAGADLAATEFFERDRVDFVPLLTRMAARGIDAIELDGNSPTTAGLIVKQAREIGFAGKILRTGGPATQEIVNVAGAEAAQGMFVHTPINPELPSTKAYAERYAAAYKHPMNGFSPAFYDGTNMLFEAMRRAGTVTDTDAVRREMEKLADFPGALGTLNWTGQQAYGINHQLNAPFYVAEVVGGKEIIRAKCTVASCE</sequence>
<dbReference type="AlphaFoldDB" id="A0A1M5PX16"/>
<accession>A0A1M5PX16</accession>
<evidence type="ECO:0000256" key="5">
    <source>
        <dbReference type="SAM" id="SignalP"/>
    </source>
</evidence>
<dbReference type="EMBL" id="FQXE01000002">
    <property type="protein sequence ID" value="SHH06192.1"/>
    <property type="molecule type" value="Genomic_DNA"/>
</dbReference>
<dbReference type="STRING" id="658167.SAMN04488135_10280"/>
<feature type="signal peptide" evidence="5">
    <location>
        <begin position="1"/>
        <end position="21"/>
    </location>
</feature>
<dbReference type="InterPro" id="IPR000709">
    <property type="entry name" value="Leu_Ile_Val-bd"/>
</dbReference>
<comment type="similarity">
    <text evidence="1">Belongs to the leucine-binding protein family.</text>
</comment>
<dbReference type="Pfam" id="PF13458">
    <property type="entry name" value="Peripla_BP_6"/>
    <property type="match status" value="1"/>
</dbReference>
<feature type="chain" id="PRO_5012386798" evidence="5">
    <location>
        <begin position="22"/>
        <end position="389"/>
    </location>
</feature>
<keyword evidence="8" id="KW-1185">Reference proteome</keyword>
<proteinExistence type="inferred from homology"/>
<gene>
    <name evidence="7" type="ORF">SAMN04488135_10280</name>
</gene>
<dbReference type="InterPro" id="IPR028082">
    <property type="entry name" value="Peripla_BP_I"/>
</dbReference>
<evidence type="ECO:0000313" key="8">
    <source>
        <dbReference type="Proteomes" id="UP000184226"/>
    </source>
</evidence>
<dbReference type="PRINTS" id="PR00337">
    <property type="entry name" value="LEUILEVALBP"/>
</dbReference>
<name>A0A1M5PX16_9BURK</name>
<dbReference type="SUPFAM" id="SSF53822">
    <property type="entry name" value="Periplasmic binding protein-like I"/>
    <property type="match status" value="1"/>
</dbReference>
<dbReference type="RefSeq" id="WP_073101741.1">
    <property type="nucleotide sequence ID" value="NZ_FQXE01000002.1"/>
</dbReference>
<keyword evidence="3 5" id="KW-0732">Signal</keyword>
<dbReference type="CDD" id="cd06336">
    <property type="entry name" value="PBP1_ABC_ligand_binding-like"/>
    <property type="match status" value="1"/>
</dbReference>
<evidence type="ECO:0000256" key="4">
    <source>
        <dbReference type="ARBA" id="ARBA00022970"/>
    </source>
</evidence>
<feature type="domain" description="Leucine-binding protein" evidence="6">
    <location>
        <begin position="26"/>
        <end position="375"/>
    </location>
</feature>
<dbReference type="Gene3D" id="3.40.50.2300">
    <property type="match status" value="2"/>
</dbReference>